<dbReference type="OrthoDB" id="5379939at2"/>
<evidence type="ECO:0000313" key="4">
    <source>
        <dbReference type="Proteomes" id="UP000319175"/>
    </source>
</evidence>
<evidence type="ECO:0000256" key="1">
    <source>
        <dbReference type="SAM" id="Phobius"/>
    </source>
</evidence>
<accession>A0A501QGJ3</accession>
<name>A0A501QGJ3_9FLAO</name>
<feature type="domain" description="HTH cro/C1-type" evidence="2">
    <location>
        <begin position="12"/>
        <end position="66"/>
    </location>
</feature>
<feature type="transmembrane region" description="Helical" evidence="1">
    <location>
        <begin position="90"/>
        <end position="109"/>
    </location>
</feature>
<gene>
    <name evidence="3" type="ORF">FJA49_04855</name>
</gene>
<keyword evidence="1" id="KW-0472">Membrane</keyword>
<dbReference type="SUPFAM" id="SSF47413">
    <property type="entry name" value="lambda repressor-like DNA-binding domains"/>
    <property type="match status" value="1"/>
</dbReference>
<dbReference type="Gene3D" id="1.10.260.40">
    <property type="entry name" value="lambda repressor-like DNA-binding domains"/>
    <property type="match status" value="1"/>
</dbReference>
<keyword evidence="4" id="KW-1185">Reference proteome</keyword>
<dbReference type="SMART" id="SM00530">
    <property type="entry name" value="HTH_XRE"/>
    <property type="match status" value="1"/>
</dbReference>
<evidence type="ECO:0000259" key="2">
    <source>
        <dbReference type="PROSITE" id="PS50943"/>
    </source>
</evidence>
<reference evidence="3 4" key="1">
    <citation type="submission" date="2019-06" db="EMBL/GenBank/DDBJ databases">
        <title>Flavobacterium sp. MaA-Y11 from geoumgang.</title>
        <authorList>
            <person name="Jeong S."/>
        </authorList>
    </citation>
    <scope>NUCLEOTIDE SEQUENCE [LARGE SCALE GENOMIC DNA]</scope>
    <source>
        <strain evidence="3 4">MaA-Y11</strain>
    </source>
</reference>
<dbReference type="GO" id="GO:0003677">
    <property type="term" value="F:DNA binding"/>
    <property type="evidence" value="ECO:0007669"/>
    <property type="project" value="InterPro"/>
</dbReference>
<dbReference type="PROSITE" id="PS50943">
    <property type="entry name" value="HTH_CROC1"/>
    <property type="match status" value="1"/>
</dbReference>
<keyword evidence="1" id="KW-0812">Transmembrane</keyword>
<dbReference type="Proteomes" id="UP000319175">
    <property type="component" value="Unassembled WGS sequence"/>
</dbReference>
<sequence length="144" mass="16591">MFYDKNKIGESIKIQRIARGWTQNQLSERSGIGLRSIQRIENGEVNARSYTLTKLQEELDIRFDETHALVINQEPDFTIQSIFSNRTQKILMSYSTGFIIAIVSGIFLVRSATFPETNFELFALVCSLISVYSAILLYIWRKSK</sequence>
<proteinExistence type="predicted"/>
<dbReference type="InterPro" id="IPR010982">
    <property type="entry name" value="Lambda_DNA-bd_dom_sf"/>
</dbReference>
<feature type="transmembrane region" description="Helical" evidence="1">
    <location>
        <begin position="121"/>
        <end position="140"/>
    </location>
</feature>
<dbReference type="CDD" id="cd00093">
    <property type="entry name" value="HTH_XRE"/>
    <property type="match status" value="1"/>
</dbReference>
<protein>
    <submittedName>
        <fullName evidence="3">Helix-turn-helix transcriptional regulator</fullName>
    </submittedName>
</protein>
<dbReference type="RefSeq" id="WP_139999433.1">
    <property type="nucleotide sequence ID" value="NZ_VFJE01000051.1"/>
</dbReference>
<evidence type="ECO:0000313" key="3">
    <source>
        <dbReference type="EMBL" id="TPD71231.1"/>
    </source>
</evidence>
<dbReference type="InterPro" id="IPR001387">
    <property type="entry name" value="Cro/C1-type_HTH"/>
</dbReference>
<keyword evidence="1" id="KW-1133">Transmembrane helix</keyword>
<comment type="caution">
    <text evidence="3">The sequence shown here is derived from an EMBL/GenBank/DDBJ whole genome shotgun (WGS) entry which is preliminary data.</text>
</comment>
<organism evidence="3 4">
    <name type="scientific">Flavobacterium microcysteis</name>
    <dbReference type="NCBI Taxonomy" id="2596891"/>
    <lineage>
        <taxon>Bacteria</taxon>
        <taxon>Pseudomonadati</taxon>
        <taxon>Bacteroidota</taxon>
        <taxon>Flavobacteriia</taxon>
        <taxon>Flavobacteriales</taxon>
        <taxon>Flavobacteriaceae</taxon>
        <taxon>Flavobacterium</taxon>
    </lineage>
</organism>
<dbReference type="Pfam" id="PF01381">
    <property type="entry name" value="HTH_3"/>
    <property type="match status" value="1"/>
</dbReference>
<dbReference type="AlphaFoldDB" id="A0A501QGJ3"/>
<dbReference type="EMBL" id="VFJE01000051">
    <property type="protein sequence ID" value="TPD71231.1"/>
    <property type="molecule type" value="Genomic_DNA"/>
</dbReference>